<feature type="region of interest" description="Disordered" evidence="1">
    <location>
        <begin position="1"/>
        <end position="26"/>
    </location>
</feature>
<reference evidence="2" key="1">
    <citation type="submission" date="2014-09" db="EMBL/GenBank/DDBJ databases">
        <authorList>
            <person name="Magalhaes I.L.F."/>
            <person name="Oliveira U."/>
            <person name="Santos F.R."/>
            <person name="Vidigal T.H.D.A."/>
            <person name="Brescovit A.D."/>
            <person name="Santos A.J."/>
        </authorList>
    </citation>
    <scope>NUCLEOTIDE SEQUENCE</scope>
    <source>
        <tissue evidence="2">Shoot tissue taken approximately 20 cm above the soil surface</tissue>
    </source>
</reference>
<dbReference type="AlphaFoldDB" id="A0A0A9R7Q8"/>
<proteinExistence type="predicted"/>
<dbReference type="EMBL" id="GBRH01172479">
    <property type="protein sequence ID" value="JAE25417.1"/>
    <property type="molecule type" value="Transcribed_RNA"/>
</dbReference>
<organism evidence="2">
    <name type="scientific">Arundo donax</name>
    <name type="common">Giant reed</name>
    <name type="synonym">Donax arundinaceus</name>
    <dbReference type="NCBI Taxonomy" id="35708"/>
    <lineage>
        <taxon>Eukaryota</taxon>
        <taxon>Viridiplantae</taxon>
        <taxon>Streptophyta</taxon>
        <taxon>Embryophyta</taxon>
        <taxon>Tracheophyta</taxon>
        <taxon>Spermatophyta</taxon>
        <taxon>Magnoliopsida</taxon>
        <taxon>Liliopsida</taxon>
        <taxon>Poales</taxon>
        <taxon>Poaceae</taxon>
        <taxon>PACMAD clade</taxon>
        <taxon>Arundinoideae</taxon>
        <taxon>Arundineae</taxon>
        <taxon>Arundo</taxon>
    </lineage>
</organism>
<reference evidence="2" key="2">
    <citation type="journal article" date="2015" name="Data Brief">
        <title>Shoot transcriptome of the giant reed, Arundo donax.</title>
        <authorList>
            <person name="Barrero R.A."/>
            <person name="Guerrero F.D."/>
            <person name="Moolhuijzen P."/>
            <person name="Goolsby J.A."/>
            <person name="Tidwell J."/>
            <person name="Bellgard S.E."/>
            <person name="Bellgard M.I."/>
        </authorList>
    </citation>
    <scope>NUCLEOTIDE SEQUENCE</scope>
    <source>
        <tissue evidence="2">Shoot tissue taken approximately 20 cm above the soil surface</tissue>
    </source>
</reference>
<protein>
    <submittedName>
        <fullName evidence="2">Uncharacterized protein</fullName>
    </submittedName>
</protein>
<evidence type="ECO:0000313" key="2">
    <source>
        <dbReference type="EMBL" id="JAE25417.1"/>
    </source>
</evidence>
<accession>A0A0A9R7Q8</accession>
<evidence type="ECO:0000256" key="1">
    <source>
        <dbReference type="SAM" id="MobiDB-lite"/>
    </source>
</evidence>
<name>A0A0A9R7Q8_ARUDO</name>
<sequence length="121" mass="13856">MQAARCQPFDSRDNRSHSSLSMADEVSRTVQPLHSIRHHSQSSLIQRYDSPIIRIYSAPPPTPAPTLRTYRRSYFSPSSPTCAFLAPSPATCFPDTPSLWIRVQIKLKCMNFCSFLFQHFH</sequence>